<keyword evidence="1" id="KW-1133">Transmembrane helix</keyword>
<evidence type="ECO:0000313" key="3">
    <source>
        <dbReference type="Proteomes" id="UP000660339"/>
    </source>
</evidence>
<evidence type="ECO:0000313" key="2">
    <source>
        <dbReference type="EMBL" id="GIG16408.1"/>
    </source>
</evidence>
<keyword evidence="1" id="KW-0812">Transmembrane</keyword>
<comment type="caution">
    <text evidence="2">The sequence shown here is derived from an EMBL/GenBank/DDBJ whole genome shotgun (WGS) entry which is preliminary data.</text>
</comment>
<dbReference type="AlphaFoldDB" id="A0A8J3LDS7"/>
<feature type="transmembrane region" description="Helical" evidence="1">
    <location>
        <begin position="138"/>
        <end position="157"/>
    </location>
</feature>
<reference evidence="2" key="1">
    <citation type="submission" date="2021-01" db="EMBL/GenBank/DDBJ databases">
        <title>Whole genome shotgun sequence of Catellatospora methionotrophica NBRC 14553.</title>
        <authorList>
            <person name="Komaki H."/>
            <person name="Tamura T."/>
        </authorList>
    </citation>
    <scope>NUCLEOTIDE SEQUENCE</scope>
    <source>
        <strain evidence="2">NBRC 14553</strain>
    </source>
</reference>
<keyword evidence="3" id="KW-1185">Reference proteome</keyword>
<protein>
    <submittedName>
        <fullName evidence="2">Uncharacterized protein</fullName>
    </submittedName>
</protein>
<evidence type="ECO:0000256" key="1">
    <source>
        <dbReference type="SAM" id="Phobius"/>
    </source>
</evidence>
<organism evidence="2 3">
    <name type="scientific">Catellatospora methionotrophica</name>
    <dbReference type="NCBI Taxonomy" id="121620"/>
    <lineage>
        <taxon>Bacteria</taxon>
        <taxon>Bacillati</taxon>
        <taxon>Actinomycetota</taxon>
        <taxon>Actinomycetes</taxon>
        <taxon>Micromonosporales</taxon>
        <taxon>Micromonosporaceae</taxon>
        <taxon>Catellatospora</taxon>
    </lineage>
</organism>
<feature type="transmembrane region" description="Helical" evidence="1">
    <location>
        <begin position="113"/>
        <end position="133"/>
    </location>
</feature>
<accession>A0A8J3LDS7</accession>
<feature type="transmembrane region" description="Helical" evidence="1">
    <location>
        <begin position="169"/>
        <end position="190"/>
    </location>
</feature>
<feature type="transmembrane region" description="Helical" evidence="1">
    <location>
        <begin position="44"/>
        <end position="65"/>
    </location>
</feature>
<dbReference type="EMBL" id="BONJ01000026">
    <property type="protein sequence ID" value="GIG16408.1"/>
    <property type="molecule type" value="Genomic_DNA"/>
</dbReference>
<feature type="transmembrane region" description="Helical" evidence="1">
    <location>
        <begin position="77"/>
        <end position="98"/>
    </location>
</feature>
<name>A0A8J3LDS7_9ACTN</name>
<sequence length="204" mass="20432">MATALAVGVALGTGAALVNNVPIFLGEVHESRENRSGWSQTAEFLSLILDSGWAWAAVAVAAGWLVSKGLRSPASALLVGALGGCIALLGATLVYSILETLFQHVTLGVRTLLFWLVLSVVLGLPLGAVGAAIRRPGWVGALAALVVPLGAALGVVVDAPAAESPAAGVVKLLVWAVAATAAVIVVTCAVRARRSGTGRAGSTV</sequence>
<keyword evidence="1" id="KW-0472">Membrane</keyword>
<proteinExistence type="predicted"/>
<gene>
    <name evidence="2" type="ORF">Cme02nite_47400</name>
</gene>
<dbReference type="Proteomes" id="UP000660339">
    <property type="component" value="Unassembled WGS sequence"/>
</dbReference>